<evidence type="ECO:0000256" key="5">
    <source>
        <dbReference type="ARBA" id="ARBA00070056"/>
    </source>
</evidence>
<keyword evidence="9" id="KW-1185">Reference proteome</keyword>
<dbReference type="GO" id="GO:0005737">
    <property type="term" value="C:cytoplasm"/>
    <property type="evidence" value="ECO:0007669"/>
    <property type="project" value="UniProtKB-SubCell"/>
</dbReference>
<dbReference type="EMBL" id="JARPMG010000013">
    <property type="protein sequence ID" value="KAJ8096736.1"/>
    <property type="molecule type" value="Genomic_DNA"/>
</dbReference>
<organism evidence="8 9">
    <name type="scientific">Lipomyces tetrasporus</name>
    <dbReference type="NCBI Taxonomy" id="54092"/>
    <lineage>
        <taxon>Eukaryota</taxon>
        <taxon>Fungi</taxon>
        <taxon>Dikarya</taxon>
        <taxon>Ascomycota</taxon>
        <taxon>Saccharomycotina</taxon>
        <taxon>Lipomycetes</taxon>
        <taxon>Lipomycetales</taxon>
        <taxon>Lipomycetaceae</taxon>
        <taxon>Lipomyces</taxon>
    </lineage>
</organism>
<protein>
    <recommendedName>
        <fullName evidence="5 6">Translation machinery-associated protein 20</fullName>
    </recommendedName>
</protein>
<dbReference type="AlphaFoldDB" id="A0AAD7QK73"/>
<evidence type="ECO:0000256" key="4">
    <source>
        <dbReference type="ARBA" id="ARBA00061046"/>
    </source>
</evidence>
<evidence type="ECO:0000313" key="8">
    <source>
        <dbReference type="EMBL" id="KAJ8096736.1"/>
    </source>
</evidence>
<comment type="subcellular location">
    <subcellularLocation>
        <location evidence="1 6">Cytoplasm</location>
    </subcellularLocation>
</comment>
<sequence>MFKKFNSKDDIHSRTNVKSSVQRGLKSKLIEQFPKLDHVIDEIIPKKGQLVVIKCTDRLSLYAMDNEVLFYQQFDDPFVPSLRLVHKFPEYFPSVKVDRGAIKFILSGANIMCPGLTSKGAALPDENFPAGTVVAIFAEGKETALAVGKLTMDTDEIKKVNKGMGIEVGTYLGDGLWSLELE</sequence>
<dbReference type="FunFam" id="3.10.400.20:FF:000001">
    <property type="entry name" value="Malignant T-cell-amplified sequence 1"/>
    <property type="match status" value="1"/>
</dbReference>
<dbReference type="InterPro" id="IPR041366">
    <property type="entry name" value="Pre-PUA"/>
</dbReference>
<dbReference type="Proteomes" id="UP001217417">
    <property type="component" value="Unassembled WGS sequence"/>
</dbReference>
<dbReference type="SMART" id="SM00359">
    <property type="entry name" value="PUA"/>
    <property type="match status" value="1"/>
</dbReference>
<evidence type="ECO:0000256" key="6">
    <source>
        <dbReference type="PIRNR" id="PIRNR005067"/>
    </source>
</evidence>
<reference evidence="8" key="1">
    <citation type="submission" date="2023-03" db="EMBL/GenBank/DDBJ databases">
        <title>Near-Complete genome sequence of Lipomyces tetrasporous NRRL Y-64009, an oleaginous yeast capable of growing on lignocellulosic hydrolysates.</title>
        <authorList>
            <consortium name="Lawrence Berkeley National Laboratory"/>
            <person name="Jagtap S.S."/>
            <person name="Liu J.-J."/>
            <person name="Walukiewicz H.E."/>
            <person name="Pangilinan J."/>
            <person name="Lipzen A."/>
            <person name="Ahrendt S."/>
            <person name="Koriabine M."/>
            <person name="Cobaugh K."/>
            <person name="Salamov A."/>
            <person name="Yoshinaga Y."/>
            <person name="Ng V."/>
            <person name="Daum C."/>
            <person name="Grigoriev I.V."/>
            <person name="Slininger P.J."/>
            <person name="Dien B.S."/>
            <person name="Jin Y.-S."/>
            <person name="Rao C.V."/>
        </authorList>
    </citation>
    <scope>NUCLEOTIDE SEQUENCE</scope>
    <source>
        <strain evidence="8">NRRL Y-64009</strain>
    </source>
</reference>
<proteinExistence type="inferred from homology"/>
<dbReference type="PROSITE" id="PS50890">
    <property type="entry name" value="PUA"/>
    <property type="match status" value="1"/>
</dbReference>
<feature type="domain" description="PUA" evidence="7">
    <location>
        <begin position="93"/>
        <end position="173"/>
    </location>
</feature>
<dbReference type="RefSeq" id="XP_056040186.1">
    <property type="nucleotide sequence ID" value="XM_056189520.1"/>
</dbReference>
<dbReference type="SUPFAM" id="SSF88697">
    <property type="entry name" value="PUA domain-like"/>
    <property type="match status" value="1"/>
</dbReference>
<evidence type="ECO:0000259" key="7">
    <source>
        <dbReference type="SMART" id="SM00359"/>
    </source>
</evidence>
<dbReference type="GO" id="GO:0003723">
    <property type="term" value="F:RNA binding"/>
    <property type="evidence" value="ECO:0007669"/>
    <property type="project" value="InterPro"/>
</dbReference>
<keyword evidence="2 6" id="KW-0963">Cytoplasm</keyword>
<dbReference type="PIRSF" id="PIRSF005067">
    <property type="entry name" value="Tma_RNA-bind_prd"/>
    <property type="match status" value="1"/>
</dbReference>
<dbReference type="Pfam" id="PF17832">
    <property type="entry name" value="Pre-PUA"/>
    <property type="match status" value="1"/>
</dbReference>
<gene>
    <name evidence="8" type="ORF">POJ06DRAFT_271760</name>
</gene>
<evidence type="ECO:0000313" key="9">
    <source>
        <dbReference type="Proteomes" id="UP001217417"/>
    </source>
</evidence>
<dbReference type="GO" id="GO:0001731">
    <property type="term" value="P:formation of translation preinitiation complex"/>
    <property type="evidence" value="ECO:0007669"/>
    <property type="project" value="TreeGrafter"/>
</dbReference>
<dbReference type="CDD" id="cd11609">
    <property type="entry name" value="MCT1_N"/>
    <property type="match status" value="1"/>
</dbReference>
<dbReference type="InterPro" id="IPR016437">
    <property type="entry name" value="MCT-1/Tma20"/>
</dbReference>
<comment type="function">
    <text evidence="3 6">Involved in translation.</text>
</comment>
<dbReference type="PANTHER" id="PTHR22798:SF0">
    <property type="entry name" value="MALIGNANT T-CELL-AMPLIFIED SEQUENCE 1"/>
    <property type="match status" value="1"/>
</dbReference>
<accession>A0AAD7QK73</accession>
<dbReference type="InterPro" id="IPR015947">
    <property type="entry name" value="PUA-like_sf"/>
</dbReference>
<dbReference type="InterPro" id="IPR004521">
    <property type="entry name" value="Uncharacterised_CHP00451"/>
</dbReference>
<comment type="caution">
    <text evidence="8">The sequence shown here is derived from an EMBL/GenBank/DDBJ whole genome shotgun (WGS) entry which is preliminary data.</text>
</comment>
<name>A0AAD7QK73_9ASCO</name>
<comment type="similarity">
    <text evidence="4 6">Belongs to the TMA20 family.</text>
</comment>
<dbReference type="CDD" id="cd21155">
    <property type="entry name" value="PUA_MCTS-1-like"/>
    <property type="match status" value="1"/>
</dbReference>
<dbReference type="NCBIfam" id="TIGR00451">
    <property type="entry name" value="unchar_dom_2"/>
    <property type="match status" value="1"/>
</dbReference>
<evidence type="ECO:0000256" key="3">
    <source>
        <dbReference type="ARBA" id="ARBA00060251"/>
    </source>
</evidence>
<evidence type="ECO:0000256" key="2">
    <source>
        <dbReference type="ARBA" id="ARBA00022490"/>
    </source>
</evidence>
<dbReference type="GeneID" id="80884686"/>
<dbReference type="Pfam" id="PF01472">
    <property type="entry name" value="PUA"/>
    <property type="match status" value="1"/>
</dbReference>
<dbReference type="PANTHER" id="PTHR22798">
    <property type="entry name" value="MCT-1 PROTEIN"/>
    <property type="match status" value="1"/>
</dbReference>
<dbReference type="InterPro" id="IPR002478">
    <property type="entry name" value="PUA"/>
</dbReference>
<dbReference type="Gene3D" id="3.10.400.20">
    <property type="match status" value="1"/>
</dbReference>
<evidence type="ECO:0000256" key="1">
    <source>
        <dbReference type="ARBA" id="ARBA00004496"/>
    </source>
</evidence>